<proteinExistence type="predicted"/>
<accession>A0ABQ8SKI9</accession>
<organism evidence="2 3">
    <name type="scientific">Periplaneta americana</name>
    <name type="common">American cockroach</name>
    <name type="synonym">Blatta americana</name>
    <dbReference type="NCBI Taxonomy" id="6978"/>
    <lineage>
        <taxon>Eukaryota</taxon>
        <taxon>Metazoa</taxon>
        <taxon>Ecdysozoa</taxon>
        <taxon>Arthropoda</taxon>
        <taxon>Hexapoda</taxon>
        <taxon>Insecta</taxon>
        <taxon>Pterygota</taxon>
        <taxon>Neoptera</taxon>
        <taxon>Polyneoptera</taxon>
        <taxon>Dictyoptera</taxon>
        <taxon>Blattodea</taxon>
        <taxon>Blattoidea</taxon>
        <taxon>Blattidae</taxon>
        <taxon>Blattinae</taxon>
        <taxon>Periplaneta</taxon>
    </lineage>
</organism>
<comment type="caution">
    <text evidence="2">The sequence shown here is derived from an EMBL/GenBank/DDBJ whole genome shotgun (WGS) entry which is preliminary data.</text>
</comment>
<evidence type="ECO:0000256" key="1">
    <source>
        <dbReference type="SAM" id="MobiDB-lite"/>
    </source>
</evidence>
<evidence type="ECO:0000313" key="2">
    <source>
        <dbReference type="EMBL" id="KAJ4434636.1"/>
    </source>
</evidence>
<keyword evidence="3" id="KW-1185">Reference proteome</keyword>
<evidence type="ECO:0000313" key="3">
    <source>
        <dbReference type="Proteomes" id="UP001148838"/>
    </source>
</evidence>
<feature type="compositionally biased region" description="Polar residues" evidence="1">
    <location>
        <begin position="242"/>
        <end position="262"/>
    </location>
</feature>
<reference evidence="2 3" key="1">
    <citation type="journal article" date="2022" name="Allergy">
        <title>Genome assembly and annotation of Periplaneta americana reveal a comprehensive cockroach allergen profile.</title>
        <authorList>
            <person name="Wang L."/>
            <person name="Xiong Q."/>
            <person name="Saelim N."/>
            <person name="Wang L."/>
            <person name="Nong W."/>
            <person name="Wan A.T."/>
            <person name="Shi M."/>
            <person name="Liu X."/>
            <person name="Cao Q."/>
            <person name="Hui J.H.L."/>
            <person name="Sookrung N."/>
            <person name="Leung T.F."/>
            <person name="Tungtrongchitr A."/>
            <person name="Tsui S.K.W."/>
        </authorList>
    </citation>
    <scope>NUCLEOTIDE SEQUENCE [LARGE SCALE GENOMIC DNA]</scope>
    <source>
        <strain evidence="2">PWHHKU_190912</strain>
    </source>
</reference>
<sequence>MSDLNTGINRLDAYSLFRNDRCLVQWSNVICSDNKESRRIVLEIYSCGVKAWQIQRLRHVVARYMGVWRKCSAQPGTRNGVYLCNEERFLYREAVGPTRMLNLTSVIHSNFVVFTNKNSDSLNDNSKCSGMTVEIRSGYNEGEMEKHDRPPGGVEVGEQTFMGESRNAYRVLVGRPEGKRPLGRPRRRWENNVKIDLREVGYDGRDRINLTQCKSDRWRAYARAAMDLRERSQEKEKLTGQPPFTEQKLLQSTASIQKAGSQ</sequence>
<gene>
    <name evidence="2" type="ORF">ANN_23199</name>
</gene>
<name>A0ABQ8SKI9_PERAM</name>
<feature type="region of interest" description="Disordered" evidence="1">
    <location>
        <begin position="230"/>
        <end position="262"/>
    </location>
</feature>
<dbReference type="Proteomes" id="UP001148838">
    <property type="component" value="Unassembled WGS sequence"/>
</dbReference>
<protein>
    <submittedName>
        <fullName evidence="2">Uncharacterized protein</fullName>
    </submittedName>
</protein>
<dbReference type="EMBL" id="JAJSOF020000025">
    <property type="protein sequence ID" value="KAJ4434636.1"/>
    <property type="molecule type" value="Genomic_DNA"/>
</dbReference>